<proteinExistence type="inferred from homology"/>
<feature type="region of interest" description="Disordered" evidence="10">
    <location>
        <begin position="28"/>
        <end position="84"/>
    </location>
</feature>
<dbReference type="AlphaFoldDB" id="A0A377Q3B4"/>
<dbReference type="PANTHER" id="PTHR21581">
    <property type="entry name" value="D-ALANYL-D-ALANINE CARBOXYPEPTIDASE"/>
    <property type="match status" value="1"/>
</dbReference>
<evidence type="ECO:0000256" key="11">
    <source>
        <dbReference type="SAM" id="SignalP"/>
    </source>
</evidence>
<keyword evidence="16" id="KW-1185">Reference proteome</keyword>
<evidence type="ECO:0000256" key="2">
    <source>
        <dbReference type="ARBA" id="ARBA00022729"/>
    </source>
</evidence>
<evidence type="ECO:0000256" key="6">
    <source>
        <dbReference type="ARBA" id="ARBA00023316"/>
    </source>
</evidence>
<evidence type="ECO:0000259" key="12">
    <source>
        <dbReference type="Pfam" id="PF00768"/>
    </source>
</evidence>
<dbReference type="Proteomes" id="UP000295794">
    <property type="component" value="Unassembled WGS sequence"/>
</dbReference>
<dbReference type="InterPro" id="IPR001967">
    <property type="entry name" value="Peptidase_S11_N"/>
</dbReference>
<evidence type="ECO:0000256" key="3">
    <source>
        <dbReference type="ARBA" id="ARBA00022801"/>
    </source>
</evidence>
<evidence type="ECO:0000313" key="15">
    <source>
        <dbReference type="Proteomes" id="UP000255108"/>
    </source>
</evidence>
<feature type="chain" id="PRO_5016888094" evidence="11">
    <location>
        <begin position="24"/>
        <end position="361"/>
    </location>
</feature>
<organism evidence="13 15">
    <name type="scientific">Iodobacter fluviatilis</name>
    <dbReference type="NCBI Taxonomy" id="537"/>
    <lineage>
        <taxon>Bacteria</taxon>
        <taxon>Pseudomonadati</taxon>
        <taxon>Pseudomonadota</taxon>
        <taxon>Betaproteobacteria</taxon>
        <taxon>Neisseriales</taxon>
        <taxon>Chitinibacteraceae</taxon>
        <taxon>Iodobacter</taxon>
    </lineage>
</organism>
<dbReference type="Pfam" id="PF00768">
    <property type="entry name" value="Peptidase_S11"/>
    <property type="match status" value="1"/>
</dbReference>
<evidence type="ECO:0000256" key="5">
    <source>
        <dbReference type="ARBA" id="ARBA00022984"/>
    </source>
</evidence>
<keyword evidence="2 11" id="KW-0732">Signal</keyword>
<keyword evidence="3 13" id="KW-0378">Hydrolase</keyword>
<dbReference type="GO" id="GO:0071555">
    <property type="term" value="P:cell wall organization"/>
    <property type="evidence" value="ECO:0007669"/>
    <property type="project" value="UniProtKB-KW"/>
</dbReference>
<evidence type="ECO:0000256" key="8">
    <source>
        <dbReference type="PIRSR" id="PIRSR618044-2"/>
    </source>
</evidence>
<evidence type="ECO:0000313" key="13">
    <source>
        <dbReference type="EMBL" id="STQ89786.1"/>
    </source>
</evidence>
<accession>A0A377Q3B4</accession>
<protein>
    <submittedName>
        <fullName evidence="13">D-alanyl-D-alanine endopeptidase</fullName>
        <ecNumber evidence="13">3.4.21.-</ecNumber>
    </submittedName>
    <submittedName>
        <fullName evidence="14">Murein-DD-endopeptidase</fullName>
    </submittedName>
</protein>
<dbReference type="GO" id="GO:0006508">
    <property type="term" value="P:proteolysis"/>
    <property type="evidence" value="ECO:0007669"/>
    <property type="project" value="InterPro"/>
</dbReference>
<sequence length="361" mass="38865">MLYRIFSCCTLVAALGLTAPAFAAAHTDHKSVTKSSAKKSTTQTTKNTSKAKTTKTSKASKKSNTKTSNKSASVAKQGNKHVTSRAIANARKDVSISRALALSTTLDNPGVQSAGVLVLNEQNGEIMYEKNADSLTPIASITKLMTAMVTLDAQLPLNELLTISQADVDTLKNTSSRLTVGTTLTRGELLLLALMASENRAASALARTFPAGQAVFIRKMNEKALSLGMKNSRFYDSTGLTPNNVSTPRELALMVKAAHRYPEIHDFTTSSEYSFISNQSGRNMAFHNTNPLVKEVDWNIGVSKTGFINEAGRCLVMQATINGTPVVIVLLDSNGKYTRIGDAQRVRKWIETTSLSKSRAG</sequence>
<evidence type="ECO:0000313" key="16">
    <source>
        <dbReference type="Proteomes" id="UP000295794"/>
    </source>
</evidence>
<dbReference type="OrthoDB" id="5688590at2"/>
<keyword evidence="5" id="KW-0573">Peptidoglycan synthesis</keyword>
<dbReference type="EMBL" id="SMBT01000010">
    <property type="protein sequence ID" value="TCU84172.1"/>
    <property type="molecule type" value="Genomic_DNA"/>
</dbReference>
<evidence type="ECO:0000256" key="10">
    <source>
        <dbReference type="SAM" id="MobiDB-lite"/>
    </source>
</evidence>
<gene>
    <name evidence="13" type="primary">pbpG</name>
    <name evidence="14" type="ORF">EV682_110111</name>
    <name evidence="13" type="ORF">NCTC11159_00829</name>
</gene>
<feature type="signal peptide" evidence="11">
    <location>
        <begin position="1"/>
        <end position="23"/>
    </location>
</feature>
<feature type="active site" evidence="7">
    <location>
        <position position="197"/>
    </location>
</feature>
<feature type="active site" description="Acyl-ester intermediate" evidence="7">
    <location>
        <position position="140"/>
    </location>
</feature>
<reference evidence="13 15" key="1">
    <citation type="submission" date="2018-06" db="EMBL/GenBank/DDBJ databases">
        <authorList>
            <consortium name="Pathogen Informatics"/>
            <person name="Doyle S."/>
        </authorList>
    </citation>
    <scope>NUCLEOTIDE SEQUENCE [LARGE SCALE GENOMIC DNA]</scope>
    <source>
        <strain evidence="13 15">NCTC11159</strain>
    </source>
</reference>
<dbReference type="PANTHER" id="PTHR21581:SF26">
    <property type="entry name" value="D-ALANYL-D-ALANINE ENDOPEPTIDASE"/>
    <property type="match status" value="1"/>
</dbReference>
<dbReference type="InterPro" id="IPR018044">
    <property type="entry name" value="Peptidase_S11"/>
</dbReference>
<feature type="compositionally biased region" description="Basic residues" evidence="10">
    <location>
        <begin position="52"/>
        <end position="64"/>
    </location>
</feature>
<keyword evidence="4" id="KW-0133">Cell shape</keyword>
<feature type="domain" description="Peptidase S11 D-alanyl-D-alanine carboxypeptidase A N-terminal" evidence="12">
    <location>
        <begin position="106"/>
        <end position="333"/>
    </location>
</feature>
<dbReference type="GO" id="GO:0009002">
    <property type="term" value="F:serine-type D-Ala-D-Ala carboxypeptidase activity"/>
    <property type="evidence" value="ECO:0007669"/>
    <property type="project" value="InterPro"/>
</dbReference>
<dbReference type="Proteomes" id="UP000255108">
    <property type="component" value="Unassembled WGS sequence"/>
</dbReference>
<feature type="compositionally biased region" description="Low complexity" evidence="10">
    <location>
        <begin position="33"/>
        <end position="51"/>
    </location>
</feature>
<evidence type="ECO:0000256" key="9">
    <source>
        <dbReference type="RuleBase" id="RU004016"/>
    </source>
</evidence>
<evidence type="ECO:0000256" key="4">
    <source>
        <dbReference type="ARBA" id="ARBA00022960"/>
    </source>
</evidence>
<evidence type="ECO:0000256" key="7">
    <source>
        <dbReference type="PIRSR" id="PIRSR618044-1"/>
    </source>
</evidence>
<dbReference type="SUPFAM" id="SSF56601">
    <property type="entry name" value="beta-lactamase/transpeptidase-like"/>
    <property type="match status" value="1"/>
</dbReference>
<dbReference type="Gene3D" id="3.40.710.10">
    <property type="entry name" value="DD-peptidase/beta-lactamase superfamily"/>
    <property type="match status" value="1"/>
</dbReference>
<feature type="active site" description="Proton acceptor" evidence="7">
    <location>
        <position position="143"/>
    </location>
</feature>
<feature type="binding site" evidence="8">
    <location>
        <position position="304"/>
    </location>
    <ligand>
        <name>substrate</name>
    </ligand>
</feature>
<dbReference type="EMBL" id="UGHR01000001">
    <property type="protein sequence ID" value="STQ89786.1"/>
    <property type="molecule type" value="Genomic_DNA"/>
</dbReference>
<dbReference type="InterPro" id="IPR012338">
    <property type="entry name" value="Beta-lactam/transpept-like"/>
</dbReference>
<evidence type="ECO:0000313" key="14">
    <source>
        <dbReference type="EMBL" id="TCU84172.1"/>
    </source>
</evidence>
<name>A0A377Q3B4_9NEIS</name>
<keyword evidence="6" id="KW-0961">Cell wall biogenesis/degradation</keyword>
<dbReference type="GO" id="GO:0008360">
    <property type="term" value="P:regulation of cell shape"/>
    <property type="evidence" value="ECO:0007669"/>
    <property type="project" value="UniProtKB-KW"/>
</dbReference>
<dbReference type="EC" id="3.4.21.-" evidence="13"/>
<dbReference type="GO" id="GO:0009252">
    <property type="term" value="P:peptidoglycan biosynthetic process"/>
    <property type="evidence" value="ECO:0007669"/>
    <property type="project" value="UniProtKB-KW"/>
</dbReference>
<evidence type="ECO:0000256" key="1">
    <source>
        <dbReference type="ARBA" id="ARBA00007164"/>
    </source>
</evidence>
<reference evidence="14 16" key="2">
    <citation type="submission" date="2019-03" db="EMBL/GenBank/DDBJ databases">
        <title>Genomic Encyclopedia of Type Strains, Phase IV (KMG-IV): sequencing the most valuable type-strain genomes for metagenomic binning, comparative biology and taxonomic classification.</title>
        <authorList>
            <person name="Goeker M."/>
        </authorList>
    </citation>
    <scope>NUCLEOTIDE SEQUENCE [LARGE SCALE GENOMIC DNA]</scope>
    <source>
        <strain evidence="14 16">DSM 3764</strain>
    </source>
</reference>
<comment type="similarity">
    <text evidence="1 9">Belongs to the peptidase S11 family.</text>
</comment>
<dbReference type="PRINTS" id="PR00725">
    <property type="entry name" value="DADACBPTASE1"/>
</dbReference>